<dbReference type="AlphaFoldDB" id="A0A0X8JMM9"/>
<dbReference type="PANTHER" id="PTHR30352:SF2">
    <property type="entry name" value="ANAEROBIC RIBONUCLEOSIDE-TRIPHOSPHATE REDUCTASE-ACTIVATING PROTEIN"/>
    <property type="match status" value="1"/>
</dbReference>
<dbReference type="KEGG" id="dfi:AXF13_07575"/>
<dbReference type="InterPro" id="IPR034457">
    <property type="entry name" value="Organic_radical-activating"/>
</dbReference>
<evidence type="ECO:0000256" key="1">
    <source>
        <dbReference type="ARBA" id="ARBA00001966"/>
    </source>
</evidence>
<evidence type="ECO:0000256" key="11">
    <source>
        <dbReference type="ARBA" id="ARBA00023014"/>
    </source>
</evidence>
<evidence type="ECO:0000256" key="12">
    <source>
        <dbReference type="ARBA" id="ARBA00047365"/>
    </source>
</evidence>
<evidence type="ECO:0000259" key="14">
    <source>
        <dbReference type="PROSITE" id="PS51918"/>
    </source>
</evidence>
<evidence type="ECO:0000256" key="3">
    <source>
        <dbReference type="ARBA" id="ARBA00009777"/>
    </source>
</evidence>
<dbReference type="Pfam" id="PF13353">
    <property type="entry name" value="Fer4_12"/>
    <property type="match status" value="1"/>
</dbReference>
<evidence type="ECO:0000256" key="8">
    <source>
        <dbReference type="ARBA" id="ARBA00022723"/>
    </source>
</evidence>
<keyword evidence="7" id="KW-0949">S-adenosyl-L-methionine</keyword>
<dbReference type="InterPro" id="IPR012837">
    <property type="entry name" value="NrdG"/>
</dbReference>
<dbReference type="GO" id="GO:0004748">
    <property type="term" value="F:ribonucleoside-diphosphate reductase activity, thioredoxin disulfide as acceptor"/>
    <property type="evidence" value="ECO:0007669"/>
    <property type="project" value="TreeGrafter"/>
</dbReference>
<dbReference type="SUPFAM" id="SSF102114">
    <property type="entry name" value="Radical SAM enzymes"/>
    <property type="match status" value="1"/>
</dbReference>
<dbReference type="InterPro" id="IPR001989">
    <property type="entry name" value="Radical_activat_CS"/>
</dbReference>
<evidence type="ECO:0000256" key="9">
    <source>
        <dbReference type="ARBA" id="ARBA00023002"/>
    </source>
</evidence>
<keyword evidence="8" id="KW-0479">Metal-binding</keyword>
<accession>A0A0X8JMM9</accession>
<comment type="cofactor">
    <cofactor evidence="1">
        <name>[4Fe-4S] cluster</name>
        <dbReference type="ChEBI" id="CHEBI:49883"/>
    </cofactor>
</comment>
<comment type="function">
    <text evidence="2 13">Activation of anaerobic ribonucleoside-triphosphate reductase under anaerobic conditions by generation of an organic free radical, using S-adenosylmethionine and reduced flavodoxin as cosubstrates to produce 5'-deoxy-adenosine.</text>
</comment>
<evidence type="ECO:0000313" key="16">
    <source>
        <dbReference type="Proteomes" id="UP000069241"/>
    </source>
</evidence>
<dbReference type="CDD" id="cd01335">
    <property type="entry name" value="Radical_SAM"/>
    <property type="match status" value="1"/>
</dbReference>
<evidence type="ECO:0000256" key="5">
    <source>
        <dbReference type="ARBA" id="ARBA00014281"/>
    </source>
</evidence>
<evidence type="ECO:0000313" key="15">
    <source>
        <dbReference type="EMBL" id="AMD91539.1"/>
    </source>
</evidence>
<comment type="catalytic activity">
    <reaction evidence="12">
        <text>glycyl-[protein] + reduced [flavodoxin] + S-adenosyl-L-methionine = glycin-2-yl radical-[protein] + semiquinone [flavodoxin] + 5'-deoxyadenosine + L-methionine + H(+)</text>
        <dbReference type="Rhea" id="RHEA:61976"/>
        <dbReference type="Rhea" id="RHEA-COMP:10622"/>
        <dbReference type="Rhea" id="RHEA-COMP:14480"/>
        <dbReference type="Rhea" id="RHEA-COMP:15993"/>
        <dbReference type="Rhea" id="RHEA-COMP:15994"/>
        <dbReference type="ChEBI" id="CHEBI:15378"/>
        <dbReference type="ChEBI" id="CHEBI:17319"/>
        <dbReference type="ChEBI" id="CHEBI:29947"/>
        <dbReference type="ChEBI" id="CHEBI:32722"/>
        <dbReference type="ChEBI" id="CHEBI:57618"/>
        <dbReference type="ChEBI" id="CHEBI:57844"/>
        <dbReference type="ChEBI" id="CHEBI:59789"/>
        <dbReference type="ChEBI" id="CHEBI:140311"/>
    </reaction>
</comment>
<dbReference type="NCBIfam" id="TIGR02491">
    <property type="entry name" value="NrdG"/>
    <property type="match status" value="1"/>
</dbReference>
<proteinExistence type="inferred from homology"/>
<gene>
    <name evidence="15" type="ORF">AXF13_07575</name>
</gene>
<keyword evidence="16" id="KW-1185">Reference proteome</keyword>
<name>A0A0X8JMM9_9BACT</name>
<dbReference type="Gene3D" id="3.20.20.70">
    <property type="entry name" value="Aldolase class I"/>
    <property type="match status" value="1"/>
</dbReference>
<organism evidence="15 16">
    <name type="scientific">Desulfovibrio fairfieldensis</name>
    <dbReference type="NCBI Taxonomy" id="44742"/>
    <lineage>
        <taxon>Bacteria</taxon>
        <taxon>Pseudomonadati</taxon>
        <taxon>Thermodesulfobacteriota</taxon>
        <taxon>Desulfovibrionia</taxon>
        <taxon>Desulfovibrionales</taxon>
        <taxon>Desulfovibrionaceae</taxon>
        <taxon>Desulfovibrio</taxon>
    </lineage>
</organism>
<dbReference type="SFLD" id="SFLDG01066">
    <property type="entry name" value="organic_radical-activating_enz"/>
    <property type="match status" value="1"/>
</dbReference>
<keyword evidence="9 13" id="KW-0560">Oxidoreductase</keyword>
<comment type="similarity">
    <text evidence="3 13">Belongs to the organic radical-activating enzymes family.</text>
</comment>
<evidence type="ECO:0000256" key="6">
    <source>
        <dbReference type="ARBA" id="ARBA00022485"/>
    </source>
</evidence>
<dbReference type="STRING" id="44742.AXF13_07575"/>
<keyword evidence="6" id="KW-0004">4Fe-4S</keyword>
<dbReference type="PROSITE" id="PS51918">
    <property type="entry name" value="RADICAL_SAM"/>
    <property type="match status" value="1"/>
</dbReference>
<dbReference type="GO" id="GO:0043365">
    <property type="term" value="F:[formate-C-acetyltransferase]-activating enzyme activity"/>
    <property type="evidence" value="ECO:0007669"/>
    <property type="project" value="InterPro"/>
</dbReference>
<dbReference type="EMBL" id="CP014229">
    <property type="protein sequence ID" value="AMD91539.1"/>
    <property type="molecule type" value="Genomic_DNA"/>
</dbReference>
<dbReference type="SFLD" id="SFLDG01063">
    <property type="entry name" value="activating_enzymes__group_1"/>
    <property type="match status" value="1"/>
</dbReference>
<dbReference type="EC" id="1.97.1.-" evidence="13"/>
<evidence type="ECO:0000256" key="13">
    <source>
        <dbReference type="PIRNR" id="PIRNR000368"/>
    </source>
</evidence>
<dbReference type="PROSITE" id="PS01087">
    <property type="entry name" value="RADICAL_ACTIVATING"/>
    <property type="match status" value="1"/>
</dbReference>
<dbReference type="PIRSF" id="PIRSF000368">
    <property type="entry name" value="NrdG"/>
    <property type="match status" value="1"/>
</dbReference>
<protein>
    <recommendedName>
        <fullName evidence="5 13">Anaerobic ribonucleoside-triphosphate reductase-activating protein</fullName>
        <ecNumber evidence="13">1.97.1.-</ecNumber>
    </recommendedName>
</protein>
<keyword evidence="10" id="KW-0408">Iron</keyword>
<comment type="subunit">
    <text evidence="4">Monomer.</text>
</comment>
<dbReference type="InterPro" id="IPR058240">
    <property type="entry name" value="rSAM_sf"/>
</dbReference>
<keyword evidence="11" id="KW-0411">Iron-sulfur</keyword>
<evidence type="ECO:0000256" key="4">
    <source>
        <dbReference type="ARBA" id="ARBA00011245"/>
    </source>
</evidence>
<evidence type="ECO:0000256" key="2">
    <source>
        <dbReference type="ARBA" id="ARBA00003852"/>
    </source>
</evidence>
<dbReference type="SFLD" id="SFLDF00299">
    <property type="entry name" value="anaerobic_ribonucleoside-triph"/>
    <property type="match status" value="1"/>
</dbReference>
<sequence>MRPSLRLSGIVEESIVDGPGLRFVLFTQGCPHGCKGCHNPETHSLEGGFIRDVDELLAVYDENPLLAGVTFSGGEPFLQAAALCAVAERVRARGGDVVTYTGYTYESLLARAERGDASEIARLLELTDLLIDGPYLEALRDLDLPFRGSSNQRLLDREQRRQLARAAGKHATDAA</sequence>
<dbReference type="InterPro" id="IPR007197">
    <property type="entry name" value="rSAM"/>
</dbReference>
<evidence type="ECO:0000256" key="10">
    <source>
        <dbReference type="ARBA" id="ARBA00023004"/>
    </source>
</evidence>
<dbReference type="Proteomes" id="UP000069241">
    <property type="component" value="Chromosome"/>
</dbReference>
<reference evidence="16" key="1">
    <citation type="submission" date="2016-02" db="EMBL/GenBank/DDBJ databases">
        <authorList>
            <person name="Holder M.E."/>
            <person name="Ajami N.J."/>
            <person name="Petrosino J.F."/>
        </authorList>
    </citation>
    <scope>NUCLEOTIDE SEQUENCE [LARGE SCALE GENOMIC DNA]</scope>
    <source>
        <strain evidence="16">CCUG 45958</strain>
    </source>
</reference>
<dbReference type="GO" id="GO:0051539">
    <property type="term" value="F:4 iron, 4 sulfur cluster binding"/>
    <property type="evidence" value="ECO:0007669"/>
    <property type="project" value="UniProtKB-KW"/>
</dbReference>
<dbReference type="InterPro" id="IPR013785">
    <property type="entry name" value="Aldolase_TIM"/>
</dbReference>
<feature type="domain" description="Radical SAM core" evidence="14">
    <location>
        <begin position="16"/>
        <end position="175"/>
    </location>
</feature>
<dbReference type="SFLD" id="SFLDS00029">
    <property type="entry name" value="Radical_SAM"/>
    <property type="match status" value="1"/>
</dbReference>
<dbReference type="GO" id="GO:0046872">
    <property type="term" value="F:metal ion binding"/>
    <property type="evidence" value="ECO:0007669"/>
    <property type="project" value="UniProtKB-KW"/>
</dbReference>
<dbReference type="PANTHER" id="PTHR30352">
    <property type="entry name" value="PYRUVATE FORMATE-LYASE-ACTIVATING ENZYME"/>
    <property type="match status" value="1"/>
</dbReference>
<evidence type="ECO:0000256" key="7">
    <source>
        <dbReference type="ARBA" id="ARBA00022691"/>
    </source>
</evidence>